<dbReference type="AlphaFoldDB" id="A0A0L8HFN9"/>
<sequence>NSADDCWTDNRPVITCLRIMFSKKPKTEKVKPVRRKSDISKLNNPEISSLYASFILKLLQSIQSDNQEMDKEWNAIRKTITEVAENTHGYNKMRHKDSFDENDQETSRLIDAKRQALLSHEQDPRSQHNR</sequence>
<organism evidence="2">
    <name type="scientific">Octopus bimaculoides</name>
    <name type="common">California two-spotted octopus</name>
    <dbReference type="NCBI Taxonomy" id="37653"/>
    <lineage>
        <taxon>Eukaryota</taxon>
        <taxon>Metazoa</taxon>
        <taxon>Spiralia</taxon>
        <taxon>Lophotrochozoa</taxon>
        <taxon>Mollusca</taxon>
        <taxon>Cephalopoda</taxon>
        <taxon>Coleoidea</taxon>
        <taxon>Octopodiformes</taxon>
        <taxon>Octopoda</taxon>
        <taxon>Incirrata</taxon>
        <taxon>Octopodidae</taxon>
        <taxon>Octopus</taxon>
    </lineage>
</organism>
<dbReference type="EMBL" id="KQ418273">
    <property type="protein sequence ID" value="KOF88022.1"/>
    <property type="molecule type" value="Genomic_DNA"/>
</dbReference>
<evidence type="ECO:0000256" key="1">
    <source>
        <dbReference type="SAM" id="MobiDB-lite"/>
    </source>
</evidence>
<feature type="compositionally biased region" description="Basic and acidic residues" evidence="1">
    <location>
        <begin position="105"/>
        <end position="130"/>
    </location>
</feature>
<feature type="non-terminal residue" evidence="2">
    <location>
        <position position="130"/>
    </location>
</feature>
<gene>
    <name evidence="2" type="ORF">OCBIM_22015660mg</name>
</gene>
<reference evidence="2" key="1">
    <citation type="submission" date="2015-07" db="EMBL/GenBank/DDBJ databases">
        <title>MeaNS - Measles Nucleotide Surveillance Program.</title>
        <authorList>
            <person name="Tran T."/>
            <person name="Druce J."/>
        </authorList>
    </citation>
    <scope>NUCLEOTIDE SEQUENCE</scope>
    <source>
        <strain evidence="2">UCB-OBI-ISO-001</strain>
        <tissue evidence="2">Gonad</tissue>
    </source>
</reference>
<name>A0A0L8HFN9_OCTBM</name>
<feature type="region of interest" description="Disordered" evidence="1">
    <location>
        <begin position="87"/>
        <end position="130"/>
    </location>
</feature>
<proteinExistence type="predicted"/>
<accession>A0A0L8HFN9</accession>
<feature type="non-terminal residue" evidence="2">
    <location>
        <position position="1"/>
    </location>
</feature>
<protein>
    <submittedName>
        <fullName evidence="2">Uncharacterized protein</fullName>
    </submittedName>
</protein>
<evidence type="ECO:0000313" key="2">
    <source>
        <dbReference type="EMBL" id="KOF88022.1"/>
    </source>
</evidence>